<dbReference type="SUPFAM" id="SSF46955">
    <property type="entry name" value="Putative DNA-binding domain"/>
    <property type="match status" value="1"/>
</dbReference>
<name>A0A383AIK4_9ZZZZ</name>
<dbReference type="Gene3D" id="3.30.56.10">
    <property type="match status" value="1"/>
</dbReference>
<evidence type="ECO:0000313" key="1">
    <source>
        <dbReference type="EMBL" id="SVE07411.1"/>
    </source>
</evidence>
<dbReference type="InterPro" id="IPR009061">
    <property type="entry name" value="DNA-bd_dom_put_sf"/>
</dbReference>
<accession>A0A383AIK4</accession>
<evidence type="ECO:0008006" key="2">
    <source>
        <dbReference type="Google" id="ProtNLM"/>
    </source>
</evidence>
<feature type="non-terminal residue" evidence="1">
    <location>
        <position position="47"/>
    </location>
</feature>
<reference evidence="1" key="1">
    <citation type="submission" date="2018-05" db="EMBL/GenBank/DDBJ databases">
        <authorList>
            <person name="Lanie J.A."/>
            <person name="Ng W.-L."/>
            <person name="Kazmierczak K.M."/>
            <person name="Andrzejewski T.M."/>
            <person name="Davidsen T.M."/>
            <person name="Wayne K.J."/>
            <person name="Tettelin H."/>
            <person name="Glass J.I."/>
            <person name="Rusch D."/>
            <person name="Podicherti R."/>
            <person name="Tsui H.-C.T."/>
            <person name="Winkler M.E."/>
        </authorList>
    </citation>
    <scope>NUCLEOTIDE SEQUENCE</scope>
</reference>
<dbReference type="AlphaFoldDB" id="A0A383AIK4"/>
<organism evidence="1">
    <name type="scientific">marine metagenome</name>
    <dbReference type="NCBI Taxonomy" id="408172"/>
    <lineage>
        <taxon>unclassified sequences</taxon>
        <taxon>metagenomes</taxon>
        <taxon>ecological metagenomes</taxon>
    </lineage>
</organism>
<proteinExistence type="predicted"/>
<protein>
    <recommendedName>
        <fullName evidence="2">tRNA-binding domain-containing protein</fullName>
    </recommendedName>
</protein>
<gene>
    <name evidence="1" type="ORF">METZ01_LOCUS460265</name>
</gene>
<dbReference type="EMBL" id="UINC01192318">
    <property type="protein sequence ID" value="SVE07411.1"/>
    <property type="molecule type" value="Genomic_DNA"/>
</dbReference>
<sequence length="47" mass="5065">MKISEKWLREWADPDVSTLELAEQLTMAGLEVGTVESCGTGLDGVVV</sequence>